<accession>A0A8H3XCP4</accession>
<comment type="caution">
    <text evidence="1">The sequence shown here is derived from an EMBL/GenBank/DDBJ whole genome shotgun (WGS) entry which is preliminary data.</text>
</comment>
<proteinExistence type="predicted"/>
<dbReference type="EMBL" id="WTPW01001216">
    <property type="protein sequence ID" value="KAF0449289.1"/>
    <property type="molecule type" value="Genomic_DNA"/>
</dbReference>
<keyword evidence="1" id="KW-0418">Kinase</keyword>
<keyword evidence="1" id="KW-0808">Transferase</keyword>
<sequence length="101" mass="11151">MYEKNMVGRDFKRTCTSGKDFNGKCILCVDNGSISLENILQQVLKLGYSAVSSTSGQEAVRLIDSEFKLLNNAYSSSSNLDMEQVNSCRISLILLECNLVS</sequence>
<evidence type="ECO:0000313" key="1">
    <source>
        <dbReference type="EMBL" id="KAF0449289.1"/>
    </source>
</evidence>
<dbReference type="AlphaFoldDB" id="A0A8H3XCP4"/>
<dbReference type="OrthoDB" id="60033at2759"/>
<organism evidence="1 2">
    <name type="scientific">Gigaspora margarita</name>
    <dbReference type="NCBI Taxonomy" id="4874"/>
    <lineage>
        <taxon>Eukaryota</taxon>
        <taxon>Fungi</taxon>
        <taxon>Fungi incertae sedis</taxon>
        <taxon>Mucoromycota</taxon>
        <taxon>Glomeromycotina</taxon>
        <taxon>Glomeromycetes</taxon>
        <taxon>Diversisporales</taxon>
        <taxon>Gigasporaceae</taxon>
        <taxon>Gigaspora</taxon>
    </lineage>
</organism>
<dbReference type="GO" id="GO:0016301">
    <property type="term" value="F:kinase activity"/>
    <property type="evidence" value="ECO:0007669"/>
    <property type="project" value="UniProtKB-KW"/>
</dbReference>
<keyword evidence="2" id="KW-1185">Reference proteome</keyword>
<dbReference type="Proteomes" id="UP000439903">
    <property type="component" value="Unassembled WGS sequence"/>
</dbReference>
<name>A0A8H3XCP4_GIGMA</name>
<reference evidence="1 2" key="1">
    <citation type="journal article" date="2019" name="Environ. Microbiol.">
        <title>At the nexus of three kingdoms: the genome of the mycorrhizal fungus Gigaspora margarita provides insights into plant, endobacterial and fungal interactions.</title>
        <authorList>
            <person name="Venice F."/>
            <person name="Ghignone S."/>
            <person name="Salvioli di Fossalunga A."/>
            <person name="Amselem J."/>
            <person name="Novero M."/>
            <person name="Xianan X."/>
            <person name="Sedzielewska Toro K."/>
            <person name="Morin E."/>
            <person name="Lipzen A."/>
            <person name="Grigoriev I.V."/>
            <person name="Henrissat B."/>
            <person name="Martin F.M."/>
            <person name="Bonfante P."/>
        </authorList>
    </citation>
    <scope>NUCLEOTIDE SEQUENCE [LARGE SCALE GENOMIC DNA]</scope>
    <source>
        <strain evidence="1 2">BEG34</strain>
    </source>
</reference>
<protein>
    <submittedName>
        <fullName evidence="1">Protein-histidine kinase</fullName>
    </submittedName>
</protein>
<gene>
    <name evidence="1" type="ORF">F8M41_002522</name>
</gene>
<evidence type="ECO:0000313" key="2">
    <source>
        <dbReference type="Proteomes" id="UP000439903"/>
    </source>
</evidence>